<gene>
    <name evidence="3" type="ORF">NCTC10723_00130</name>
</gene>
<keyword evidence="4" id="KW-1185">Reference proteome</keyword>
<accession>A0A377GVE2</accession>
<sequence>MISLKNFNYHEYKAQILLFISIFIAGFIMYSLIFLPFKDYKGKVEALKSLQIKIKKEQKTKQASTQRYNKLLENLEQLKISQNNIEKIEKNKSFKNISSLEKFISEKANSHHLIINTIGRVEKVNNSNKIYIPYIIEGEDKDILSFLEELEKNKKKISFSDSITKISFTPRGKIITKISSNVLNTIEQEINQDSLITISKLSNKKISNIKYLSFNKKNYIILNYKDGSKNIFYEGEEVILNNLRYKIILKNNSPFLQLLEN</sequence>
<keyword evidence="2" id="KW-0472">Membrane</keyword>
<evidence type="ECO:0000256" key="1">
    <source>
        <dbReference type="SAM" id="Coils"/>
    </source>
</evidence>
<proteinExistence type="predicted"/>
<dbReference type="InterPro" id="IPR001611">
    <property type="entry name" value="Leu-rich_rpt"/>
</dbReference>
<feature type="transmembrane region" description="Helical" evidence="2">
    <location>
        <begin position="12"/>
        <end position="35"/>
    </location>
</feature>
<evidence type="ECO:0000313" key="4">
    <source>
        <dbReference type="Proteomes" id="UP000255328"/>
    </source>
</evidence>
<feature type="coiled-coil region" evidence="1">
    <location>
        <begin position="47"/>
        <end position="91"/>
    </location>
</feature>
<dbReference type="AlphaFoldDB" id="A0A377GVE2"/>
<evidence type="ECO:0000313" key="3">
    <source>
        <dbReference type="EMBL" id="STO30702.1"/>
    </source>
</evidence>
<name>A0A377GVE2_9FUSO</name>
<reference evidence="3 4" key="1">
    <citation type="submission" date="2018-06" db="EMBL/GenBank/DDBJ databases">
        <authorList>
            <consortium name="Pathogen Informatics"/>
            <person name="Doyle S."/>
        </authorList>
    </citation>
    <scope>NUCLEOTIDE SEQUENCE [LARGE SCALE GENOMIC DNA]</scope>
    <source>
        <strain evidence="3 4">NCTC10723</strain>
    </source>
</reference>
<evidence type="ECO:0008006" key="5">
    <source>
        <dbReference type="Google" id="ProtNLM"/>
    </source>
</evidence>
<keyword evidence="1" id="KW-0175">Coiled coil</keyword>
<dbReference type="Proteomes" id="UP000255328">
    <property type="component" value="Unassembled WGS sequence"/>
</dbReference>
<evidence type="ECO:0000256" key="2">
    <source>
        <dbReference type="SAM" id="Phobius"/>
    </source>
</evidence>
<keyword evidence="2" id="KW-0812">Transmembrane</keyword>
<dbReference type="RefSeq" id="WP_115268360.1">
    <property type="nucleotide sequence ID" value="NZ_CASFEE010000004.1"/>
</dbReference>
<keyword evidence="2" id="KW-1133">Transmembrane helix</keyword>
<dbReference type="PROSITE" id="PS51450">
    <property type="entry name" value="LRR"/>
    <property type="match status" value="1"/>
</dbReference>
<organism evidence="3 4">
    <name type="scientific">Fusobacterium necrogenes</name>
    <dbReference type="NCBI Taxonomy" id="858"/>
    <lineage>
        <taxon>Bacteria</taxon>
        <taxon>Fusobacteriati</taxon>
        <taxon>Fusobacteriota</taxon>
        <taxon>Fusobacteriia</taxon>
        <taxon>Fusobacteriales</taxon>
        <taxon>Fusobacteriaceae</taxon>
        <taxon>Fusobacterium</taxon>
    </lineage>
</organism>
<protein>
    <recommendedName>
        <fullName evidence="5">Pilus assembly protein, PilO</fullName>
    </recommendedName>
</protein>
<dbReference type="EMBL" id="UGGU01000003">
    <property type="protein sequence ID" value="STO30702.1"/>
    <property type="molecule type" value="Genomic_DNA"/>
</dbReference>
<dbReference type="OrthoDB" id="90704at2"/>